<evidence type="ECO:0000313" key="2">
    <source>
        <dbReference type="EMBL" id="RNA60799.1"/>
    </source>
</evidence>
<dbReference type="RefSeq" id="WP_122634993.1">
    <property type="nucleotide sequence ID" value="NZ_QWIU01000002.1"/>
</dbReference>
<evidence type="ECO:0000256" key="1">
    <source>
        <dbReference type="SAM" id="Phobius"/>
    </source>
</evidence>
<accession>A0A3M7TDT1</accession>
<gene>
    <name evidence="2" type="ORF">D1631_02035</name>
</gene>
<dbReference type="EMBL" id="QWIU01000002">
    <property type="protein sequence ID" value="RNA60799.1"/>
    <property type="molecule type" value="Genomic_DNA"/>
</dbReference>
<keyword evidence="1" id="KW-0812">Transmembrane</keyword>
<comment type="caution">
    <text evidence="2">The sequence shown here is derived from an EMBL/GenBank/DDBJ whole genome shotgun (WGS) entry which is preliminary data.</text>
</comment>
<evidence type="ECO:0000313" key="3">
    <source>
        <dbReference type="Proteomes" id="UP000278775"/>
    </source>
</evidence>
<evidence type="ECO:0008006" key="4">
    <source>
        <dbReference type="Google" id="ProtNLM"/>
    </source>
</evidence>
<dbReference type="AlphaFoldDB" id="A0A3M7TDT1"/>
<proteinExistence type="predicted"/>
<protein>
    <recommendedName>
        <fullName evidence="4">Fibrobacter succinogenes major paralogous domain-containing protein</fullName>
    </recommendedName>
</protein>
<dbReference type="OrthoDB" id="1275288at2"/>
<name>A0A3M7TDT1_9FLAO</name>
<dbReference type="Proteomes" id="UP000278775">
    <property type="component" value="Unassembled WGS sequence"/>
</dbReference>
<sequence length="165" mass="18000">MRNTFINIQKIIYLSLFLLGSYFYGQVRIANSIAISSASNSSAFIDASSNTAYNSTNNVGKGLLFPRTNLATFTSFSEGTFGSSTNYPFFYDGFVVYNTATTGVAGVGATEGTLCRGLWYYDNPSNTINGGTWRPFEPTACSIPKSSNPTFTNLKQQTNTNNFLK</sequence>
<reference evidence="2 3" key="1">
    <citation type="submission" date="2018-08" db="EMBL/GenBank/DDBJ databases">
        <title>Chryseobacterium nematophagum: a novel matrix digesting pathogen of nematodes.</title>
        <authorList>
            <person name="Page A."/>
            <person name="Roberts M."/>
            <person name="Felix M.-A."/>
            <person name="Weir W."/>
        </authorList>
    </citation>
    <scope>NUCLEOTIDE SEQUENCE [LARGE SCALE GENOMIC DNA]</scope>
    <source>
        <strain evidence="2 3">JUb129</strain>
    </source>
</reference>
<feature type="transmembrane region" description="Helical" evidence="1">
    <location>
        <begin position="12"/>
        <end position="30"/>
    </location>
</feature>
<keyword evidence="1" id="KW-1133">Transmembrane helix</keyword>
<keyword evidence="1" id="KW-0472">Membrane</keyword>
<organism evidence="2 3">
    <name type="scientific">Chryseobacterium nematophagum</name>
    <dbReference type="NCBI Taxonomy" id="2305228"/>
    <lineage>
        <taxon>Bacteria</taxon>
        <taxon>Pseudomonadati</taxon>
        <taxon>Bacteroidota</taxon>
        <taxon>Flavobacteriia</taxon>
        <taxon>Flavobacteriales</taxon>
        <taxon>Weeksellaceae</taxon>
        <taxon>Chryseobacterium group</taxon>
        <taxon>Chryseobacterium</taxon>
    </lineage>
</organism>